<reference evidence="3" key="1">
    <citation type="journal article" date="2010" name="Nat. Biotechnol.">
        <title>Draft genome sequence of the oilseed species Ricinus communis.</title>
        <authorList>
            <person name="Chan A.P."/>
            <person name="Crabtree J."/>
            <person name="Zhao Q."/>
            <person name="Lorenzi H."/>
            <person name="Orvis J."/>
            <person name="Puiu D."/>
            <person name="Melake-Berhan A."/>
            <person name="Jones K.M."/>
            <person name="Redman J."/>
            <person name="Chen G."/>
            <person name="Cahoon E.B."/>
            <person name="Gedil M."/>
            <person name="Stanke M."/>
            <person name="Haas B.J."/>
            <person name="Wortman J.R."/>
            <person name="Fraser-Liggett C.M."/>
            <person name="Ravel J."/>
            <person name="Rabinowicz P.D."/>
        </authorList>
    </citation>
    <scope>NUCLEOTIDE SEQUENCE [LARGE SCALE GENOMIC DNA]</scope>
    <source>
        <strain evidence="3">cv. Hale</strain>
    </source>
</reference>
<dbReference type="AlphaFoldDB" id="B9RRC8"/>
<keyword evidence="1" id="KW-1133">Transmembrane helix</keyword>
<feature type="transmembrane region" description="Helical" evidence="1">
    <location>
        <begin position="41"/>
        <end position="61"/>
    </location>
</feature>
<evidence type="ECO:0000256" key="1">
    <source>
        <dbReference type="SAM" id="Phobius"/>
    </source>
</evidence>
<organism evidence="2 3">
    <name type="scientific">Ricinus communis</name>
    <name type="common">Castor bean</name>
    <dbReference type="NCBI Taxonomy" id="3988"/>
    <lineage>
        <taxon>Eukaryota</taxon>
        <taxon>Viridiplantae</taxon>
        <taxon>Streptophyta</taxon>
        <taxon>Embryophyta</taxon>
        <taxon>Tracheophyta</taxon>
        <taxon>Spermatophyta</taxon>
        <taxon>Magnoliopsida</taxon>
        <taxon>eudicotyledons</taxon>
        <taxon>Gunneridae</taxon>
        <taxon>Pentapetalae</taxon>
        <taxon>rosids</taxon>
        <taxon>fabids</taxon>
        <taxon>Malpighiales</taxon>
        <taxon>Euphorbiaceae</taxon>
        <taxon>Acalyphoideae</taxon>
        <taxon>Acalypheae</taxon>
        <taxon>Ricinus</taxon>
    </lineage>
</organism>
<proteinExistence type="predicted"/>
<keyword evidence="3" id="KW-1185">Reference proteome</keyword>
<name>B9RRC8_RICCO</name>
<dbReference type="EMBL" id="EQ973802">
    <property type="protein sequence ID" value="EEF46299.1"/>
    <property type="molecule type" value="Genomic_DNA"/>
</dbReference>
<protein>
    <submittedName>
        <fullName evidence="2">Uncharacterized protein</fullName>
    </submittedName>
</protein>
<evidence type="ECO:0000313" key="2">
    <source>
        <dbReference type="EMBL" id="EEF46299.1"/>
    </source>
</evidence>
<accession>B9RRC8</accession>
<dbReference type="InParanoid" id="B9RRC8"/>
<gene>
    <name evidence="2" type="ORF">RCOM_0712440</name>
</gene>
<keyword evidence="1" id="KW-0812">Transmembrane</keyword>
<dbReference type="Proteomes" id="UP000008311">
    <property type="component" value="Unassembled WGS sequence"/>
</dbReference>
<evidence type="ECO:0000313" key="3">
    <source>
        <dbReference type="Proteomes" id="UP000008311"/>
    </source>
</evidence>
<sequence length="67" mass="7489">MNLTIYTTASWKQLSKAWWIKKAKVGTGQEHIGPNISVSTYIVNIIGQASLTLGSLCFLLCRISYRN</sequence>
<keyword evidence="1" id="KW-0472">Membrane</keyword>